<name>A0ACC0X125_9ROSI</name>
<comment type="caution">
    <text evidence="1">The sequence shown here is derived from an EMBL/GenBank/DDBJ whole genome shotgun (WGS) entry which is preliminary data.</text>
</comment>
<sequence length="165" mass="17978">MELSYMASTVGRPIVLDKTTYETCHDQLGCIGFARILIKVDASHKLSELIRIKIPMGENWEPRILEVHVSCQWRRQMFGHADESCLSLPKVVENNPVGDSSKVPQGDKEGFIKVNCKGKGKAVLKPSVVVSSSNQIVISSNPADPLGIPSDIASPSSNSKNDSFV</sequence>
<organism evidence="1 2">
    <name type="scientific">Pistacia integerrima</name>
    <dbReference type="NCBI Taxonomy" id="434235"/>
    <lineage>
        <taxon>Eukaryota</taxon>
        <taxon>Viridiplantae</taxon>
        <taxon>Streptophyta</taxon>
        <taxon>Embryophyta</taxon>
        <taxon>Tracheophyta</taxon>
        <taxon>Spermatophyta</taxon>
        <taxon>Magnoliopsida</taxon>
        <taxon>eudicotyledons</taxon>
        <taxon>Gunneridae</taxon>
        <taxon>Pentapetalae</taxon>
        <taxon>rosids</taxon>
        <taxon>malvids</taxon>
        <taxon>Sapindales</taxon>
        <taxon>Anacardiaceae</taxon>
        <taxon>Pistacia</taxon>
    </lineage>
</organism>
<gene>
    <name evidence="1" type="ORF">Pint_30192</name>
</gene>
<dbReference type="Proteomes" id="UP001163603">
    <property type="component" value="Chromosome 15"/>
</dbReference>
<accession>A0ACC0X125</accession>
<protein>
    <submittedName>
        <fullName evidence="1">Uncharacterized protein</fullName>
    </submittedName>
</protein>
<reference evidence="2" key="1">
    <citation type="journal article" date="2023" name="G3 (Bethesda)">
        <title>Genome assembly and association tests identify interacting loci associated with vigor, precocity, and sex in interspecific pistachio rootstocks.</title>
        <authorList>
            <person name="Palmer W."/>
            <person name="Jacygrad E."/>
            <person name="Sagayaradj S."/>
            <person name="Cavanaugh K."/>
            <person name="Han R."/>
            <person name="Bertier L."/>
            <person name="Beede B."/>
            <person name="Kafkas S."/>
            <person name="Golino D."/>
            <person name="Preece J."/>
            <person name="Michelmore R."/>
        </authorList>
    </citation>
    <scope>NUCLEOTIDE SEQUENCE [LARGE SCALE GENOMIC DNA]</scope>
</reference>
<evidence type="ECO:0000313" key="2">
    <source>
        <dbReference type="Proteomes" id="UP001163603"/>
    </source>
</evidence>
<keyword evidence="2" id="KW-1185">Reference proteome</keyword>
<evidence type="ECO:0000313" key="1">
    <source>
        <dbReference type="EMBL" id="KAJ0007416.1"/>
    </source>
</evidence>
<proteinExistence type="predicted"/>
<dbReference type="EMBL" id="CM047750">
    <property type="protein sequence ID" value="KAJ0007416.1"/>
    <property type="molecule type" value="Genomic_DNA"/>
</dbReference>